<organism evidence="2 3">
    <name type="scientific">Flagellimonas aurea</name>
    <dbReference type="NCBI Taxonomy" id="2915619"/>
    <lineage>
        <taxon>Bacteria</taxon>
        <taxon>Pseudomonadati</taxon>
        <taxon>Bacteroidota</taxon>
        <taxon>Flavobacteriia</taxon>
        <taxon>Flavobacteriales</taxon>
        <taxon>Flavobacteriaceae</taxon>
        <taxon>Flagellimonas</taxon>
    </lineage>
</organism>
<dbReference type="InterPro" id="IPR013766">
    <property type="entry name" value="Thioredoxin_domain"/>
</dbReference>
<dbReference type="InterPro" id="IPR050553">
    <property type="entry name" value="Thioredoxin_ResA/DsbE_sf"/>
</dbReference>
<dbReference type="PANTHER" id="PTHR42852:SF13">
    <property type="entry name" value="PROTEIN DIPZ"/>
    <property type="match status" value="1"/>
</dbReference>
<dbReference type="Proteomes" id="UP000664044">
    <property type="component" value="Unassembled WGS sequence"/>
</dbReference>
<dbReference type="CDD" id="cd02966">
    <property type="entry name" value="TlpA_like_family"/>
    <property type="match status" value="1"/>
</dbReference>
<feature type="domain" description="Thioredoxin" evidence="1">
    <location>
        <begin position="30"/>
        <end position="195"/>
    </location>
</feature>
<dbReference type="PANTHER" id="PTHR42852">
    <property type="entry name" value="THIOL:DISULFIDE INTERCHANGE PROTEIN DSBE"/>
    <property type="match status" value="1"/>
</dbReference>
<evidence type="ECO:0000259" key="1">
    <source>
        <dbReference type="PROSITE" id="PS51352"/>
    </source>
</evidence>
<dbReference type="Gene3D" id="3.40.30.10">
    <property type="entry name" value="Glutaredoxin"/>
    <property type="match status" value="1"/>
</dbReference>
<dbReference type="RefSeq" id="WP_207032262.1">
    <property type="nucleotide sequence ID" value="NZ_JAFLNL010000003.1"/>
</dbReference>
<gene>
    <name evidence="2" type="ORF">J0656_05890</name>
</gene>
<dbReference type="InterPro" id="IPR036249">
    <property type="entry name" value="Thioredoxin-like_sf"/>
</dbReference>
<sequence length="382" mass="44019">MNLLRNRIAIVFLYIYGVCSAQAGLTGNILKVGDSAPSLDSAKWLKGEPVNEFKKGHIYVVDFGFIGCVPCMEGWAKMSRLQEKYKDQVTFVVVMTHSSLSQVEKYLDRTGDLISVPVAFDAPIIDGNIKQNRILDSLWVKRTSNALEKKLGYPTYYFIDKEGRIAHIGDATTNIEYQLDLLLGNNEAALTNEQKEFKRKELYNGYLYYANNYSHRKDLKYSDFVNALDYIEKLIKIFPENIAYKRDKFGLLLEINSQAAYNYGKEVLENYPWEIMNNAWDLAKRWSPLIRRKFFEGSDIDNDLAIAMCLKSATLSKVNVLEAWSYAYASEFYFMKGDSKNGEEFLLKAIRTASSSRRKEIFSKRLEVYKNAKDLLTKRTLF</sequence>
<accession>A0ABS3G3K5</accession>
<keyword evidence="3" id="KW-1185">Reference proteome</keyword>
<dbReference type="Pfam" id="PF08534">
    <property type="entry name" value="Redoxin"/>
    <property type="match status" value="1"/>
</dbReference>
<dbReference type="InterPro" id="IPR013740">
    <property type="entry name" value="Redoxin"/>
</dbReference>
<dbReference type="EMBL" id="JAFLNL010000003">
    <property type="protein sequence ID" value="MBO0353543.1"/>
    <property type="molecule type" value="Genomic_DNA"/>
</dbReference>
<evidence type="ECO:0000313" key="3">
    <source>
        <dbReference type="Proteomes" id="UP000664044"/>
    </source>
</evidence>
<name>A0ABS3G3K5_9FLAO</name>
<dbReference type="PROSITE" id="PS51352">
    <property type="entry name" value="THIOREDOXIN_2"/>
    <property type="match status" value="1"/>
</dbReference>
<reference evidence="2 3" key="1">
    <citation type="submission" date="2021-03" db="EMBL/GenBank/DDBJ databases">
        <title>Muricauda lutimaris sp. nov. and Muricauda ruestringensis sp. nov, two marine members of the Flavobacteriaceae isolated from deep sea sediments of Western Pacific.</title>
        <authorList>
            <person name="Zhao S."/>
            <person name="Liu R."/>
        </authorList>
    </citation>
    <scope>NUCLEOTIDE SEQUENCE [LARGE SCALE GENOMIC DNA]</scope>
    <source>
        <strain evidence="2 3">BC31-1-A7</strain>
    </source>
</reference>
<evidence type="ECO:0000313" key="2">
    <source>
        <dbReference type="EMBL" id="MBO0353543.1"/>
    </source>
</evidence>
<comment type="caution">
    <text evidence="2">The sequence shown here is derived from an EMBL/GenBank/DDBJ whole genome shotgun (WGS) entry which is preliminary data.</text>
</comment>
<protein>
    <submittedName>
        <fullName evidence="2">TlpA family protein disulfide reductase</fullName>
    </submittedName>
</protein>
<proteinExistence type="predicted"/>
<dbReference type="SUPFAM" id="SSF52833">
    <property type="entry name" value="Thioredoxin-like"/>
    <property type="match status" value="1"/>
</dbReference>